<gene>
    <name evidence="1" type="ORF">Acj61p072</name>
</gene>
<evidence type="ECO:0000313" key="1">
    <source>
        <dbReference type="EMBL" id="ADG36037.1"/>
    </source>
</evidence>
<organism evidence="1 2">
    <name type="scientific">Acinetobacter phage Acj61</name>
    <dbReference type="NCBI Taxonomy" id="760732"/>
    <lineage>
        <taxon>Viruses</taxon>
        <taxon>Duplodnaviria</taxon>
        <taxon>Heunggongvirae</taxon>
        <taxon>Uroviricota</taxon>
        <taxon>Caudoviricetes</taxon>
        <taxon>Pantevenvirales</taxon>
        <taxon>Straboviridae</taxon>
        <taxon>Twarogvirinae</taxon>
        <taxon>Lasallevirus</taxon>
        <taxon>Lasallevirus Acj61</taxon>
        <taxon>Acinetobacter virus Acj61</taxon>
    </lineage>
</organism>
<name>E5E453_9CAUD</name>
<dbReference type="OrthoDB" id="18411at10239"/>
<proteinExistence type="predicted"/>
<protein>
    <submittedName>
        <fullName evidence="1">Uncharacterized protein</fullName>
    </submittedName>
</protein>
<dbReference type="GeneID" id="9925963"/>
<sequence length="65" mass="7124">MSKGAPATNPRKRMDELDTAISKAIAEAEAHADKHNLSFDIYPAYGMGGRYDGEEGKWYPSSESC</sequence>
<evidence type="ECO:0000313" key="2">
    <source>
        <dbReference type="Proteomes" id="UP000008730"/>
    </source>
</evidence>
<reference evidence="1 2" key="1">
    <citation type="journal article" date="2010" name="Virol. J.">
        <title>Genomes of the T4-related bacteriophages as windows on microbial genome evolution.</title>
        <authorList>
            <person name="Petrov V.M."/>
            <person name="Ratnayaka S."/>
            <person name="Nolan J.M."/>
            <person name="Miller E.S."/>
            <person name="Karam J.D."/>
        </authorList>
    </citation>
    <scope>NUCLEOTIDE SEQUENCE [LARGE SCALE GENOMIC DNA]</scope>
</reference>
<dbReference type="Proteomes" id="UP000008730">
    <property type="component" value="Segment"/>
</dbReference>
<dbReference type="KEGG" id="vg:9925963"/>
<dbReference type="EMBL" id="GU911519">
    <property type="protein sequence ID" value="ADG36037.1"/>
    <property type="molecule type" value="Genomic_DNA"/>
</dbReference>
<accession>E5E453</accession>
<keyword evidence="2" id="KW-1185">Reference proteome</keyword>
<dbReference type="RefSeq" id="YP_004009689.1">
    <property type="nucleotide sequence ID" value="NC_014661.1"/>
</dbReference>